<proteinExistence type="inferred from homology"/>
<organism evidence="4 5">
    <name type="scientific">Adineta ricciae</name>
    <name type="common">Rotifer</name>
    <dbReference type="NCBI Taxonomy" id="249248"/>
    <lineage>
        <taxon>Eukaryota</taxon>
        <taxon>Metazoa</taxon>
        <taxon>Spiralia</taxon>
        <taxon>Gnathifera</taxon>
        <taxon>Rotifera</taxon>
        <taxon>Eurotatoria</taxon>
        <taxon>Bdelloidea</taxon>
        <taxon>Adinetida</taxon>
        <taxon>Adinetidae</taxon>
        <taxon>Adineta</taxon>
    </lineage>
</organism>
<evidence type="ECO:0000256" key="2">
    <source>
        <dbReference type="ARBA" id="ARBA00022786"/>
    </source>
</evidence>
<dbReference type="Proteomes" id="UP000663828">
    <property type="component" value="Unassembled WGS sequence"/>
</dbReference>
<evidence type="ECO:0000256" key="1">
    <source>
        <dbReference type="ARBA" id="ARBA00009993"/>
    </source>
</evidence>
<protein>
    <submittedName>
        <fullName evidence="4">Uncharacterized protein</fullName>
    </submittedName>
</protein>
<keyword evidence="5" id="KW-1185">Reference proteome</keyword>
<dbReference type="SUPFAM" id="SSF81382">
    <property type="entry name" value="Skp1 dimerisation domain-like"/>
    <property type="match status" value="1"/>
</dbReference>
<dbReference type="InterPro" id="IPR011333">
    <property type="entry name" value="SKP1/BTB/POZ_sf"/>
</dbReference>
<evidence type="ECO:0000313" key="4">
    <source>
        <dbReference type="EMBL" id="CAF0813257.1"/>
    </source>
</evidence>
<dbReference type="EMBL" id="CAJNOR010000138">
    <property type="protein sequence ID" value="CAF0813257.1"/>
    <property type="molecule type" value="Genomic_DNA"/>
</dbReference>
<comment type="caution">
    <text evidence="4">The sequence shown here is derived from an EMBL/GenBank/DDBJ whole genome shotgun (WGS) entry which is preliminary data.</text>
</comment>
<reference evidence="4" key="1">
    <citation type="submission" date="2021-02" db="EMBL/GenBank/DDBJ databases">
        <authorList>
            <person name="Nowell W R."/>
        </authorList>
    </citation>
    <scope>NUCLEOTIDE SEQUENCE</scope>
</reference>
<keyword evidence="2 3" id="KW-0833">Ubl conjugation pathway</keyword>
<dbReference type="AlphaFoldDB" id="A0A813TIL6"/>
<dbReference type="PANTHER" id="PTHR11165">
    <property type="entry name" value="SKP1"/>
    <property type="match status" value="1"/>
</dbReference>
<dbReference type="PIRSF" id="PIRSF028729">
    <property type="entry name" value="E3_ubiquit_lig_SCF_Skp"/>
    <property type="match status" value="1"/>
</dbReference>
<evidence type="ECO:0000313" key="5">
    <source>
        <dbReference type="Proteomes" id="UP000663828"/>
    </source>
</evidence>
<sequence>MSEGNLKVISSDGQEFQIDHDIAKQSKLFRSYFDGEYFHTIDYYIIIQQTVLVKIQDSFDESIKLAFTDASILKSVIDFCEHHKNDPEAEISDDDDDDDDNDNIKIPKKDVQQVKQRKPVSEWDRAFIQRFSIRDGSLFDIIAAANYLDIPILLNTICKSVIYLIKGKTSAEIKEIFKIAEVLNETTTSST</sequence>
<gene>
    <name evidence="4" type="ORF">XAT740_LOCUS3575</name>
</gene>
<dbReference type="UniPathway" id="UPA00143"/>
<dbReference type="Gene3D" id="3.30.710.10">
    <property type="entry name" value="Potassium Channel Kv1.1, Chain A"/>
    <property type="match status" value="1"/>
</dbReference>
<dbReference type="SUPFAM" id="SSF54695">
    <property type="entry name" value="POZ domain"/>
    <property type="match status" value="1"/>
</dbReference>
<name>A0A813TIL6_ADIRI</name>
<dbReference type="GO" id="GO:0016567">
    <property type="term" value="P:protein ubiquitination"/>
    <property type="evidence" value="ECO:0007669"/>
    <property type="project" value="UniProtKB-UniPathway"/>
</dbReference>
<evidence type="ECO:0000256" key="3">
    <source>
        <dbReference type="PIRNR" id="PIRNR028729"/>
    </source>
</evidence>
<dbReference type="InterPro" id="IPR016897">
    <property type="entry name" value="SKP1"/>
</dbReference>
<dbReference type="InterPro" id="IPR001232">
    <property type="entry name" value="SKP1-like"/>
</dbReference>
<accession>A0A813TIL6</accession>
<dbReference type="InterPro" id="IPR036296">
    <property type="entry name" value="SKP1-like_dim_sf"/>
</dbReference>
<comment type="similarity">
    <text evidence="1 3">Belongs to the SKP1 family.</text>
</comment>
<dbReference type="SMART" id="SM00512">
    <property type="entry name" value="Skp1"/>
    <property type="match status" value="1"/>
</dbReference>
<comment type="pathway">
    <text evidence="3">Protein modification; protein ubiquitination.</text>
</comment>
<dbReference type="GO" id="GO:0006511">
    <property type="term" value="P:ubiquitin-dependent protein catabolic process"/>
    <property type="evidence" value="ECO:0007669"/>
    <property type="project" value="InterPro"/>
</dbReference>